<name>A0ABN2D342_9ACTN</name>
<accession>A0ABN2D342</accession>
<dbReference type="InterPro" id="IPR013108">
    <property type="entry name" value="Amidohydro_3"/>
</dbReference>
<gene>
    <name evidence="3" type="ORF">GCM10009742_09080</name>
</gene>
<sequence length="542" mass="56527">MRIALTGGLIADGTGSEPRPGTVLVEGGRISAVLPPADPVSEAEVIDATGNIVAPGFVDLHSHADFSLGTSPGAESQLAQGVTTLVAGNCGWSPFPVTDVDTLKAGTAFLGARHGWSWTDLGGFAATLEPAVNLALQVGHCTLRIAAMGTAQRAPSPDELRLMQDLLRSAADQGAVGFSTGLIYAPGTYASAAEVAALVATAAECGLLYSTHIRNEGAGLLAALDEAIAAARAGGARLEVSHLKAVGHANHGLVTTALEHLDRTTDVDLGWDAYPYTATSTTLTTRLPSWALSDPHPAQGAAPPFDRSPGNLTTRAEGARKNARSPLLERLAVPAERARIAEALRADVLLSPDTVVIASLPPGRYADCRGMSLSEIARQDGVDAAEIVLRILESHDAAVSVVNHAMREEDVTTVLQHPRTAIASDGWIMDASGPGHPHPRNFGTFPRVLGHYARDRGLFTLAKAIRRMTSLPASRLGWSDRGVIKAGAVADLVVLDPARIADKSTYDDPWQLSVGVEHVLVAGEPVLAKGAPTGRRLGRVIA</sequence>
<dbReference type="Gene3D" id="3.20.20.140">
    <property type="entry name" value="Metal-dependent hydrolases"/>
    <property type="match status" value="2"/>
</dbReference>
<feature type="region of interest" description="Disordered" evidence="1">
    <location>
        <begin position="294"/>
        <end position="323"/>
    </location>
</feature>
<evidence type="ECO:0000259" key="2">
    <source>
        <dbReference type="Pfam" id="PF07969"/>
    </source>
</evidence>
<dbReference type="InterPro" id="IPR050378">
    <property type="entry name" value="Metallo-dep_Hydrolases_sf"/>
</dbReference>
<dbReference type="RefSeq" id="WP_344188080.1">
    <property type="nucleotide sequence ID" value="NZ_BAAAND010000001.1"/>
</dbReference>
<organism evidence="3 4">
    <name type="scientific">Kribbella karoonensis</name>
    <dbReference type="NCBI Taxonomy" id="324851"/>
    <lineage>
        <taxon>Bacteria</taxon>
        <taxon>Bacillati</taxon>
        <taxon>Actinomycetota</taxon>
        <taxon>Actinomycetes</taxon>
        <taxon>Propionibacteriales</taxon>
        <taxon>Kribbellaceae</taxon>
        <taxon>Kribbella</taxon>
    </lineage>
</organism>
<dbReference type="InterPro" id="IPR032466">
    <property type="entry name" value="Metal_Hydrolase"/>
</dbReference>
<proteinExistence type="predicted"/>
<reference evidence="3 4" key="1">
    <citation type="journal article" date="2019" name="Int. J. Syst. Evol. Microbiol.">
        <title>The Global Catalogue of Microorganisms (GCM) 10K type strain sequencing project: providing services to taxonomists for standard genome sequencing and annotation.</title>
        <authorList>
            <consortium name="The Broad Institute Genomics Platform"/>
            <consortium name="The Broad Institute Genome Sequencing Center for Infectious Disease"/>
            <person name="Wu L."/>
            <person name="Ma J."/>
        </authorList>
    </citation>
    <scope>NUCLEOTIDE SEQUENCE [LARGE SCALE GENOMIC DNA]</scope>
    <source>
        <strain evidence="3 4">JCM 14304</strain>
    </source>
</reference>
<dbReference type="Pfam" id="PF07969">
    <property type="entry name" value="Amidohydro_3"/>
    <property type="match status" value="1"/>
</dbReference>
<evidence type="ECO:0000313" key="3">
    <source>
        <dbReference type="EMBL" id="GAA1569121.1"/>
    </source>
</evidence>
<dbReference type="EMBL" id="BAAAND010000001">
    <property type="protein sequence ID" value="GAA1569121.1"/>
    <property type="molecule type" value="Genomic_DNA"/>
</dbReference>
<feature type="domain" description="Amidohydrolase 3" evidence="2">
    <location>
        <begin position="44"/>
        <end position="526"/>
    </location>
</feature>
<dbReference type="InterPro" id="IPR011059">
    <property type="entry name" value="Metal-dep_hydrolase_composite"/>
</dbReference>
<protein>
    <submittedName>
        <fullName evidence="3">D-aminoacylase</fullName>
    </submittedName>
</protein>
<dbReference type="SUPFAM" id="SSF51556">
    <property type="entry name" value="Metallo-dependent hydrolases"/>
    <property type="match status" value="1"/>
</dbReference>
<dbReference type="SUPFAM" id="SSF51338">
    <property type="entry name" value="Composite domain of metallo-dependent hydrolases"/>
    <property type="match status" value="1"/>
</dbReference>
<keyword evidence="4" id="KW-1185">Reference proteome</keyword>
<dbReference type="Proteomes" id="UP001500190">
    <property type="component" value="Unassembled WGS sequence"/>
</dbReference>
<dbReference type="PANTHER" id="PTHR11647">
    <property type="entry name" value="HYDRANTOINASE/DIHYDROPYRIMIDINASE FAMILY MEMBER"/>
    <property type="match status" value="1"/>
</dbReference>
<comment type="caution">
    <text evidence="3">The sequence shown here is derived from an EMBL/GenBank/DDBJ whole genome shotgun (WGS) entry which is preliminary data.</text>
</comment>
<evidence type="ECO:0000313" key="4">
    <source>
        <dbReference type="Proteomes" id="UP001500190"/>
    </source>
</evidence>
<dbReference type="PANTHER" id="PTHR11647:SF1">
    <property type="entry name" value="COLLAPSIN RESPONSE MEDIATOR PROTEIN"/>
    <property type="match status" value="1"/>
</dbReference>
<evidence type="ECO:0000256" key="1">
    <source>
        <dbReference type="SAM" id="MobiDB-lite"/>
    </source>
</evidence>